<reference evidence="2" key="1">
    <citation type="submission" date="2019-12" db="EMBL/GenBank/DDBJ databases">
        <title>Genome sequencing and annotation of Brassica cretica.</title>
        <authorList>
            <person name="Studholme D.J."/>
            <person name="Sarris P.F."/>
        </authorList>
    </citation>
    <scope>NUCLEOTIDE SEQUENCE</scope>
    <source>
        <strain evidence="2">PFS-102/07</strain>
        <tissue evidence="2">Leaf</tissue>
    </source>
</reference>
<name>A0A8S9FDR8_BRACR</name>
<gene>
    <name evidence="2" type="ORF">F2Q70_00029593</name>
</gene>
<feature type="region of interest" description="Disordered" evidence="1">
    <location>
        <begin position="234"/>
        <end position="260"/>
    </location>
</feature>
<feature type="region of interest" description="Disordered" evidence="1">
    <location>
        <begin position="308"/>
        <end position="328"/>
    </location>
</feature>
<feature type="compositionally biased region" description="Basic and acidic residues" evidence="1">
    <location>
        <begin position="316"/>
        <end position="328"/>
    </location>
</feature>
<proteinExistence type="predicted"/>
<evidence type="ECO:0000256" key="1">
    <source>
        <dbReference type="SAM" id="MobiDB-lite"/>
    </source>
</evidence>
<dbReference type="AlphaFoldDB" id="A0A8S9FDR8"/>
<feature type="region of interest" description="Disordered" evidence="1">
    <location>
        <begin position="185"/>
        <end position="207"/>
    </location>
</feature>
<evidence type="ECO:0000313" key="2">
    <source>
        <dbReference type="EMBL" id="KAF2530556.1"/>
    </source>
</evidence>
<dbReference type="EMBL" id="QGKY02002305">
    <property type="protein sequence ID" value="KAF2530556.1"/>
    <property type="molecule type" value="Genomic_DNA"/>
</dbReference>
<feature type="compositionally biased region" description="Polar residues" evidence="1">
    <location>
        <begin position="195"/>
        <end position="206"/>
    </location>
</feature>
<feature type="region of interest" description="Disordered" evidence="1">
    <location>
        <begin position="21"/>
        <end position="44"/>
    </location>
</feature>
<sequence>MVRGDAPVMSLDQGTSVSWLRELRGPSPGKEAADASGPEVADGTNPTQVVLPTQMGLVDNVTGEPMVPIIPTEVQVDGVGNQQELGDEDGAESSHVGEWVGLNTGAETVVEPSMKDVLAAVHAMGTQVLALTRAFTPLVNSSVGQVTPAQTTARATQRTAGTAARVAQTATQMGHLRWDCPKMQAETKGRGEASKPSQSRGQTSTPHVYELSKDTAEAGPFLAITGHGARFADTISLGKPLPNSRETNPKRERENRRSKERRQEAWLFQWRIDRGRQGLKRWIPDRERRTRTRTRRWRLGKERLRQGTLNPGLGRFRSDMDRVKGKAP</sequence>
<comment type="caution">
    <text evidence="2">The sequence shown here is derived from an EMBL/GenBank/DDBJ whole genome shotgun (WGS) entry which is preliminary data.</text>
</comment>
<protein>
    <submittedName>
        <fullName evidence="2">Uncharacterized protein</fullName>
    </submittedName>
</protein>
<feature type="compositionally biased region" description="Basic and acidic residues" evidence="1">
    <location>
        <begin position="247"/>
        <end position="260"/>
    </location>
</feature>
<organism evidence="2">
    <name type="scientific">Brassica cretica</name>
    <name type="common">Mustard</name>
    <dbReference type="NCBI Taxonomy" id="69181"/>
    <lineage>
        <taxon>Eukaryota</taxon>
        <taxon>Viridiplantae</taxon>
        <taxon>Streptophyta</taxon>
        <taxon>Embryophyta</taxon>
        <taxon>Tracheophyta</taxon>
        <taxon>Spermatophyta</taxon>
        <taxon>Magnoliopsida</taxon>
        <taxon>eudicotyledons</taxon>
        <taxon>Gunneridae</taxon>
        <taxon>Pentapetalae</taxon>
        <taxon>rosids</taxon>
        <taxon>malvids</taxon>
        <taxon>Brassicales</taxon>
        <taxon>Brassicaceae</taxon>
        <taxon>Brassiceae</taxon>
        <taxon>Brassica</taxon>
    </lineage>
</organism>
<accession>A0A8S9FDR8</accession>